<reference evidence="1 2" key="1">
    <citation type="submission" date="2019-01" db="EMBL/GenBank/DDBJ databases">
        <authorList>
            <person name="Chen W.-M."/>
        </authorList>
    </citation>
    <scope>NUCLEOTIDE SEQUENCE [LARGE SCALE GENOMIC DNA]</scope>
    <source>
        <strain evidence="1 2">BBQ-12</strain>
    </source>
</reference>
<evidence type="ECO:0008006" key="3">
    <source>
        <dbReference type="Google" id="ProtNLM"/>
    </source>
</evidence>
<comment type="caution">
    <text evidence="1">The sequence shown here is derived from an EMBL/GenBank/DDBJ whole genome shotgun (WGS) entry which is preliminary data.</text>
</comment>
<sequence>MKSKLFFLTLFLCVSQSNYSQKLEYGAMLNLERTTLSVPNGEYTIYSNGGYSEGATSTGKRTNIGIGAFATYQIIEDVFDVGCELFYDNTSSQKVDQSFQAFNLVPFLRVQLARNIYFSLGGGTGFILNSPQFENNTYKSKKIDFIGKASLGYNIKNYCTLELGFYPPVTSVVENYLNRQKTYLGIKIPLNKYFRDK</sequence>
<dbReference type="EMBL" id="SACJ01000003">
    <property type="protein sequence ID" value="RVT77564.1"/>
    <property type="molecule type" value="Genomic_DNA"/>
</dbReference>
<evidence type="ECO:0000313" key="1">
    <source>
        <dbReference type="EMBL" id="RVT77564.1"/>
    </source>
</evidence>
<proteinExistence type="predicted"/>
<accession>A0A3S2XF92</accession>
<organism evidence="1 2">
    <name type="scientific">Flavobacterium sufflavum</name>
    <dbReference type="NCBI Taxonomy" id="1921138"/>
    <lineage>
        <taxon>Bacteria</taxon>
        <taxon>Pseudomonadati</taxon>
        <taxon>Bacteroidota</taxon>
        <taxon>Flavobacteriia</taxon>
        <taxon>Flavobacteriales</taxon>
        <taxon>Flavobacteriaceae</taxon>
        <taxon>Flavobacterium</taxon>
    </lineage>
</organism>
<evidence type="ECO:0000313" key="2">
    <source>
        <dbReference type="Proteomes" id="UP000285211"/>
    </source>
</evidence>
<keyword evidence="2" id="KW-1185">Reference proteome</keyword>
<dbReference type="OrthoDB" id="1425561at2"/>
<dbReference type="AlphaFoldDB" id="A0A3S2XF92"/>
<dbReference type="Proteomes" id="UP000285211">
    <property type="component" value="Unassembled WGS sequence"/>
</dbReference>
<name>A0A3S2XF92_9FLAO</name>
<protein>
    <recommendedName>
        <fullName evidence="3">Outer membrane protein beta-barrel domain-containing protein</fullName>
    </recommendedName>
</protein>
<dbReference type="RefSeq" id="WP_128194198.1">
    <property type="nucleotide sequence ID" value="NZ_SACJ01000003.1"/>
</dbReference>
<gene>
    <name evidence="1" type="ORF">EOD40_07105</name>
</gene>